<dbReference type="InterPro" id="IPR009057">
    <property type="entry name" value="Homeodomain-like_sf"/>
</dbReference>
<dbReference type="Pfam" id="PF00440">
    <property type="entry name" value="TetR_N"/>
    <property type="match status" value="1"/>
</dbReference>
<sequence length="224" mass="24363">MDNPSRSERSRNAALEAAITIVTRDGPGRLTLDAIARESGLSKGGVMHQFRTKEAVLRALLEQQMAHFEEFSKRYIEKARETTDQPELAAQIATLREAISTPRAGAFALLAAMNENPELMAMPRDVDVKKIALMKAEARDPDLALLRWAAARGLLLSSLFGLSSLSDAERDRLFERLLDDSKWAPIEQGTTEAAKPAGTAAARAASPRTAGARAAKSVSVRKPR</sequence>
<dbReference type="Proteomes" id="UP001432046">
    <property type="component" value="Chromosome"/>
</dbReference>
<accession>A0A973W0R6</accession>
<gene>
    <name evidence="5" type="ORF">HAP48_019470</name>
    <name evidence="6" type="ORF">WDK88_26165</name>
</gene>
<dbReference type="PANTHER" id="PTHR30055:SF148">
    <property type="entry name" value="TETR-FAMILY TRANSCRIPTIONAL REGULATOR"/>
    <property type="match status" value="1"/>
</dbReference>
<dbReference type="EMBL" id="CP147711">
    <property type="protein sequence ID" value="WXC76952.1"/>
    <property type="molecule type" value="Genomic_DNA"/>
</dbReference>
<evidence type="ECO:0000313" key="5">
    <source>
        <dbReference type="EMBL" id="NVI45094.1"/>
    </source>
</evidence>
<dbReference type="AlphaFoldDB" id="A0A973W0R6"/>
<feature type="DNA-binding region" description="H-T-H motif" evidence="2">
    <location>
        <begin position="31"/>
        <end position="50"/>
    </location>
</feature>
<dbReference type="PANTHER" id="PTHR30055">
    <property type="entry name" value="HTH-TYPE TRANSCRIPTIONAL REGULATOR RUTR"/>
    <property type="match status" value="1"/>
</dbReference>
<evidence type="ECO:0000256" key="1">
    <source>
        <dbReference type="ARBA" id="ARBA00023125"/>
    </source>
</evidence>
<dbReference type="SUPFAM" id="SSF46689">
    <property type="entry name" value="Homeodomain-like"/>
    <property type="match status" value="1"/>
</dbReference>
<reference evidence="5" key="1">
    <citation type="submission" date="2020-06" db="EMBL/GenBank/DDBJ databases">
        <title>Whole Genome Sequence of Bradyrhizobium sp. Strain 1S1.</title>
        <authorList>
            <person name="Bromfield E.S.P."/>
            <person name="Cloutier S."/>
        </authorList>
    </citation>
    <scope>NUCLEOTIDE SEQUENCE [LARGE SCALE GENOMIC DNA]</scope>
    <source>
        <strain evidence="5">1S1</strain>
    </source>
</reference>
<evidence type="ECO:0000256" key="2">
    <source>
        <dbReference type="PROSITE-ProRule" id="PRU00335"/>
    </source>
</evidence>
<evidence type="ECO:0000313" key="6">
    <source>
        <dbReference type="EMBL" id="WXC76952.1"/>
    </source>
</evidence>
<evidence type="ECO:0000256" key="3">
    <source>
        <dbReference type="SAM" id="MobiDB-lite"/>
    </source>
</evidence>
<dbReference type="PROSITE" id="PS50977">
    <property type="entry name" value="HTH_TETR_2"/>
    <property type="match status" value="1"/>
</dbReference>
<name>A0A973W0R6_9BRAD</name>
<evidence type="ECO:0000259" key="4">
    <source>
        <dbReference type="PROSITE" id="PS50977"/>
    </source>
</evidence>
<organism evidence="5">
    <name type="scientific">Bradyrhizobium septentrionale</name>
    <dbReference type="NCBI Taxonomy" id="1404411"/>
    <lineage>
        <taxon>Bacteria</taxon>
        <taxon>Pseudomonadati</taxon>
        <taxon>Pseudomonadota</taxon>
        <taxon>Alphaproteobacteria</taxon>
        <taxon>Hyphomicrobiales</taxon>
        <taxon>Nitrobacteraceae</taxon>
        <taxon>Bradyrhizobium</taxon>
    </lineage>
</organism>
<reference evidence="6" key="2">
    <citation type="journal article" date="2021" name="Int. J. Syst. Evol. Microbiol.">
        <title>Bradyrhizobium septentrionale sp. nov. (sv. septentrionale) and Bradyrhizobium quebecense sp. nov. (sv. septentrionale) associated with legumes native to Canada possess rearranged symbiosis genes and numerous insertion sequences.</title>
        <authorList>
            <person name="Bromfield E.S.P."/>
            <person name="Cloutier S."/>
        </authorList>
    </citation>
    <scope>NUCLEOTIDE SEQUENCE</scope>
    <source>
        <strain evidence="6">5S5</strain>
    </source>
</reference>
<feature type="domain" description="HTH tetR-type" evidence="4">
    <location>
        <begin position="8"/>
        <end position="68"/>
    </location>
</feature>
<dbReference type="InterPro" id="IPR001647">
    <property type="entry name" value="HTH_TetR"/>
</dbReference>
<dbReference type="InterPro" id="IPR041479">
    <property type="entry name" value="TetR_CgmR_C"/>
</dbReference>
<feature type="compositionally biased region" description="Low complexity" evidence="3">
    <location>
        <begin position="193"/>
        <end position="216"/>
    </location>
</feature>
<dbReference type="EMBL" id="JAAOLE020000001">
    <property type="protein sequence ID" value="NVI45094.1"/>
    <property type="molecule type" value="Genomic_DNA"/>
</dbReference>
<evidence type="ECO:0000313" key="7">
    <source>
        <dbReference type="Proteomes" id="UP001432046"/>
    </source>
</evidence>
<dbReference type="InterPro" id="IPR050109">
    <property type="entry name" value="HTH-type_TetR-like_transc_reg"/>
</dbReference>
<proteinExistence type="predicted"/>
<dbReference type="Pfam" id="PF17937">
    <property type="entry name" value="TetR_C_28"/>
    <property type="match status" value="1"/>
</dbReference>
<dbReference type="Gene3D" id="1.10.357.10">
    <property type="entry name" value="Tetracycline Repressor, domain 2"/>
    <property type="match status" value="1"/>
</dbReference>
<dbReference type="GO" id="GO:0000976">
    <property type="term" value="F:transcription cis-regulatory region binding"/>
    <property type="evidence" value="ECO:0007669"/>
    <property type="project" value="TreeGrafter"/>
</dbReference>
<keyword evidence="1 2" id="KW-0238">DNA-binding</keyword>
<reference evidence="6" key="3">
    <citation type="submission" date="2024-03" db="EMBL/GenBank/DDBJ databases">
        <authorList>
            <person name="Bromfield E.S.P."/>
            <person name="Cloutier S."/>
        </authorList>
    </citation>
    <scope>NUCLEOTIDE SEQUENCE</scope>
    <source>
        <strain evidence="6">5S5</strain>
    </source>
</reference>
<dbReference type="GO" id="GO:0003700">
    <property type="term" value="F:DNA-binding transcription factor activity"/>
    <property type="evidence" value="ECO:0007669"/>
    <property type="project" value="TreeGrafter"/>
</dbReference>
<protein>
    <submittedName>
        <fullName evidence="5">TetR/AcrR family transcriptional regulator</fullName>
    </submittedName>
</protein>
<feature type="region of interest" description="Disordered" evidence="3">
    <location>
        <begin position="189"/>
        <end position="224"/>
    </location>
</feature>
<keyword evidence="7" id="KW-1185">Reference proteome</keyword>
<dbReference type="RefSeq" id="WP_166204503.1">
    <property type="nucleotide sequence ID" value="NZ_CP088285.1"/>
</dbReference>